<dbReference type="Pfam" id="PF00412">
    <property type="entry name" value="LIM"/>
    <property type="match status" value="1"/>
</dbReference>
<dbReference type="PROSITE" id="PS50023">
    <property type="entry name" value="LIM_DOMAIN_2"/>
    <property type="match status" value="1"/>
</dbReference>
<keyword evidence="1 4" id="KW-0479">Metal-binding</keyword>
<evidence type="ECO:0000256" key="1">
    <source>
        <dbReference type="ARBA" id="ARBA00022723"/>
    </source>
</evidence>
<keyword evidence="8" id="KW-1185">Reference proteome</keyword>
<feature type="domain" description="LIM zinc-binding" evidence="6">
    <location>
        <begin position="15"/>
        <end position="44"/>
    </location>
</feature>
<organism evidence="7 8">
    <name type="scientific">Strongylus vulgaris</name>
    <name type="common">Blood worm</name>
    <dbReference type="NCBI Taxonomy" id="40348"/>
    <lineage>
        <taxon>Eukaryota</taxon>
        <taxon>Metazoa</taxon>
        <taxon>Ecdysozoa</taxon>
        <taxon>Nematoda</taxon>
        <taxon>Chromadorea</taxon>
        <taxon>Rhabditida</taxon>
        <taxon>Rhabditina</taxon>
        <taxon>Rhabditomorpha</taxon>
        <taxon>Strongyloidea</taxon>
        <taxon>Strongylidae</taxon>
        <taxon>Strongylus</taxon>
    </lineage>
</organism>
<dbReference type="Gene3D" id="2.10.110.10">
    <property type="entry name" value="Cysteine Rich Protein"/>
    <property type="match status" value="1"/>
</dbReference>
<dbReference type="AlphaFoldDB" id="A0A3P7JA04"/>
<feature type="non-terminal residue" evidence="7">
    <location>
        <position position="1"/>
    </location>
</feature>
<reference evidence="7 8" key="1">
    <citation type="submission" date="2018-11" db="EMBL/GenBank/DDBJ databases">
        <authorList>
            <consortium name="Pathogen Informatics"/>
        </authorList>
    </citation>
    <scope>NUCLEOTIDE SEQUENCE [LARGE SCALE GENOMIC DNA]</scope>
</reference>
<evidence type="ECO:0000256" key="3">
    <source>
        <dbReference type="ARBA" id="ARBA00023038"/>
    </source>
</evidence>
<name>A0A3P7JA04_STRVU</name>
<evidence type="ECO:0000256" key="4">
    <source>
        <dbReference type="PROSITE-ProRule" id="PRU00125"/>
    </source>
</evidence>
<dbReference type="EMBL" id="UYYB01094621">
    <property type="protein sequence ID" value="VDM74754.1"/>
    <property type="molecule type" value="Genomic_DNA"/>
</dbReference>
<evidence type="ECO:0000259" key="6">
    <source>
        <dbReference type="PROSITE" id="PS50023"/>
    </source>
</evidence>
<feature type="chain" id="PRO_5018043185" description="LIM zinc-binding domain-containing protein" evidence="5">
    <location>
        <begin position="21"/>
        <end position="44"/>
    </location>
</feature>
<dbReference type="SUPFAM" id="SSF57716">
    <property type="entry name" value="Glucocorticoid receptor-like (DNA-binding domain)"/>
    <property type="match status" value="1"/>
</dbReference>
<gene>
    <name evidence="7" type="ORF">SVUK_LOCUS9752</name>
</gene>
<protein>
    <recommendedName>
        <fullName evidence="6">LIM zinc-binding domain-containing protein</fullName>
    </recommendedName>
</protein>
<feature type="signal peptide" evidence="5">
    <location>
        <begin position="1"/>
        <end position="20"/>
    </location>
</feature>
<sequence>PSIYLCIYLFALISADCAACDQPLHSGQVLLALGLSWHVYCFKC</sequence>
<dbReference type="Proteomes" id="UP000270094">
    <property type="component" value="Unassembled WGS sequence"/>
</dbReference>
<evidence type="ECO:0000313" key="8">
    <source>
        <dbReference type="Proteomes" id="UP000270094"/>
    </source>
</evidence>
<proteinExistence type="predicted"/>
<accession>A0A3P7JA04</accession>
<evidence type="ECO:0000256" key="2">
    <source>
        <dbReference type="ARBA" id="ARBA00022833"/>
    </source>
</evidence>
<dbReference type="OrthoDB" id="1746725at2759"/>
<keyword evidence="2 4" id="KW-0862">Zinc</keyword>
<dbReference type="GO" id="GO:0046872">
    <property type="term" value="F:metal ion binding"/>
    <property type="evidence" value="ECO:0007669"/>
    <property type="project" value="UniProtKB-KW"/>
</dbReference>
<feature type="non-terminal residue" evidence="7">
    <location>
        <position position="44"/>
    </location>
</feature>
<dbReference type="InterPro" id="IPR001781">
    <property type="entry name" value="Znf_LIM"/>
</dbReference>
<keyword evidence="5" id="KW-0732">Signal</keyword>
<evidence type="ECO:0000313" key="7">
    <source>
        <dbReference type="EMBL" id="VDM74754.1"/>
    </source>
</evidence>
<evidence type="ECO:0000256" key="5">
    <source>
        <dbReference type="SAM" id="SignalP"/>
    </source>
</evidence>
<keyword evidence="3 4" id="KW-0440">LIM domain</keyword>